<keyword evidence="2" id="KW-1185">Reference proteome</keyword>
<evidence type="ECO:0000313" key="2">
    <source>
        <dbReference type="Proteomes" id="UP000790709"/>
    </source>
</evidence>
<proteinExistence type="predicted"/>
<reference evidence="1" key="1">
    <citation type="journal article" date="2021" name="New Phytol.">
        <title>Evolutionary innovations through gain and loss of genes in the ectomycorrhizal Boletales.</title>
        <authorList>
            <person name="Wu G."/>
            <person name="Miyauchi S."/>
            <person name="Morin E."/>
            <person name="Kuo A."/>
            <person name="Drula E."/>
            <person name="Varga T."/>
            <person name="Kohler A."/>
            <person name="Feng B."/>
            <person name="Cao Y."/>
            <person name="Lipzen A."/>
            <person name="Daum C."/>
            <person name="Hundley H."/>
            <person name="Pangilinan J."/>
            <person name="Johnson J."/>
            <person name="Barry K."/>
            <person name="LaButti K."/>
            <person name="Ng V."/>
            <person name="Ahrendt S."/>
            <person name="Min B."/>
            <person name="Choi I.G."/>
            <person name="Park H."/>
            <person name="Plett J.M."/>
            <person name="Magnuson J."/>
            <person name="Spatafora J.W."/>
            <person name="Nagy L.G."/>
            <person name="Henrissat B."/>
            <person name="Grigoriev I.V."/>
            <person name="Yang Z.L."/>
            <person name="Xu J."/>
            <person name="Martin F.M."/>
        </authorList>
    </citation>
    <scope>NUCLEOTIDE SEQUENCE</scope>
    <source>
        <strain evidence="1">KUC20120723A-06</strain>
    </source>
</reference>
<organism evidence="1 2">
    <name type="scientific">Leucogyrophana mollusca</name>
    <dbReference type="NCBI Taxonomy" id="85980"/>
    <lineage>
        <taxon>Eukaryota</taxon>
        <taxon>Fungi</taxon>
        <taxon>Dikarya</taxon>
        <taxon>Basidiomycota</taxon>
        <taxon>Agaricomycotina</taxon>
        <taxon>Agaricomycetes</taxon>
        <taxon>Agaricomycetidae</taxon>
        <taxon>Boletales</taxon>
        <taxon>Boletales incertae sedis</taxon>
        <taxon>Leucogyrophana</taxon>
    </lineage>
</organism>
<dbReference type="EMBL" id="MU266444">
    <property type="protein sequence ID" value="KAH7923738.1"/>
    <property type="molecule type" value="Genomic_DNA"/>
</dbReference>
<name>A0ACB8BGS0_9AGAM</name>
<sequence length="1044" mass="113793">MAAVTTIHPSRPSNAIPPSLSPNLHVNIFQRGLAISDLDFKDNRYPSLNPDKGAQRTSTMVLASSDMQPWSGVPRGLDPDRKAGFGPTGATNHPAGPRQREEQGQGQEAESRPQSSGDQEGQPQYPPKTDNVVSYALPQGPARRVVERYSLDETSQPISKGSSTDNKLLFNDSLKSLQESATASQHAPSPSQPATRDVPPSLLPANLHRPSVPGVDIPGPSNPSRISPNILSTSPTYSPTMGISIPISPNPRAYAQHPTYITPAAAPDPINPILSPNPPVPPEEVCVECAMRDQDMADVTVVGPGVWDRESDVLYEELLRREQEEEALGVISSECSTRPRARGGRLTEQNLKVWATMTPREPTSRQQTIDLYVKAQRSLLEAEALAHARAMQESMQLENKMRDTYSQLRRSAYDIGSGVTSVDDGGPLRLKTGRSPTTPNAPSGHHIRQSSREVTLLENGLIVEHVDVRREEKEEKERRRRQEKRDRSRARKSSRGSAVDVTSLYSVHSLAPHTDSGLGLMPSTRYSGASSARPVSSLTAPIDRQSSLGQVYSQASFSDAHSPGSASPRRSRFFGFRNLSSAWRSQDSLAVSGMSGSMIDMHVALQREANGQRVRSPVGERSRLSSQRHSQLWPPVDQEPTPQASDEKPKKKKTGLAKIWKFVKGSTNKEDSSGSIRGSVRSQDRNEDDFPLAPPPPLSYLVERGPGDHITPGARHGSTPSLPSTSSPRNALSSPGMSPPTAPSSILPSPTSSRPSGMDRDAAAERKNSGHTDEKENVDLSSDDISRMAGPRVVHPVTSEPDMRQRLQQATFASANGMTLPITRPLVTLSREKSLPPLPGETKRRPSNGSADPRPQTLYTYNPRQNGQEVGDLAPPHAPFHADVRRQSFGGTASRPNLGIQTLPLVGGYDHSRAAGGLYSEFGISRRSLGRLEHIDENPSLPPTPHKRRSKFGFAALLGRKSTPPEIVTSNGLGAHEFPRLATPVFDGGEDSQTTAYTHSMSRQSGATRMSVTSRKALEERVEQDREFVAYRYPSHDQRLDLIR</sequence>
<protein>
    <submittedName>
        <fullName evidence="1">Uncharacterized protein</fullName>
    </submittedName>
</protein>
<comment type="caution">
    <text evidence="1">The sequence shown here is derived from an EMBL/GenBank/DDBJ whole genome shotgun (WGS) entry which is preliminary data.</text>
</comment>
<accession>A0ACB8BGS0</accession>
<evidence type="ECO:0000313" key="1">
    <source>
        <dbReference type="EMBL" id="KAH7923738.1"/>
    </source>
</evidence>
<gene>
    <name evidence="1" type="ORF">BV22DRAFT_1092349</name>
</gene>
<dbReference type="Proteomes" id="UP000790709">
    <property type="component" value="Unassembled WGS sequence"/>
</dbReference>